<dbReference type="Pfam" id="PF00078">
    <property type="entry name" value="RVT_1"/>
    <property type="match status" value="1"/>
</dbReference>
<dbReference type="InterPro" id="IPR043502">
    <property type="entry name" value="DNA/RNA_pol_sf"/>
</dbReference>
<reference evidence="2" key="1">
    <citation type="journal article" date="2010" name="Science">
        <title>The genome of the Western clawed frog Xenopus tropicalis.</title>
        <authorList>
            <person name="Hellsten U."/>
            <person name="Harland R.M."/>
            <person name="Gilchrist M.J."/>
            <person name="Hendrix D."/>
            <person name="Jurka J."/>
            <person name="Kapitonov V."/>
            <person name="Ovcharenko I."/>
            <person name="Putnam N.H."/>
            <person name="Shu S."/>
            <person name="Taher L."/>
            <person name="Blitz I.L."/>
            <person name="Blumberg B."/>
            <person name="Dichmann D.S."/>
            <person name="Dubchak I."/>
            <person name="Amaya E."/>
            <person name="Detter J.C."/>
            <person name="Fletcher R."/>
            <person name="Gerhard D.S."/>
            <person name="Goodstein D."/>
            <person name="Graves T."/>
            <person name="Grigoriev I.V."/>
            <person name="Grimwood J."/>
            <person name="Kawashima T."/>
            <person name="Lindquist E."/>
            <person name="Lucas S.M."/>
            <person name="Mead P.E."/>
            <person name="Mitros T."/>
            <person name="Ogino H."/>
            <person name="Ohta Y."/>
            <person name="Poliakov A.V."/>
            <person name="Pollet N."/>
            <person name="Robert J."/>
            <person name="Salamov A."/>
            <person name="Sater A.K."/>
            <person name="Schmutz J."/>
            <person name="Terry A."/>
            <person name="Vize P.D."/>
            <person name="Warren W.C."/>
            <person name="Wells D."/>
            <person name="Wills A."/>
            <person name="Wilson R.K."/>
            <person name="Zimmerman L.B."/>
            <person name="Zorn A.M."/>
            <person name="Grainger R."/>
            <person name="Grammer T."/>
            <person name="Khokha M.K."/>
            <person name="Richardson P.M."/>
            <person name="Rokhsar D.S."/>
        </authorList>
    </citation>
    <scope>NUCLEOTIDE SEQUENCE [LARGE SCALE GENOMIC DNA]</scope>
    <source>
        <strain evidence="2">Nigerian</strain>
    </source>
</reference>
<organism evidence="2">
    <name type="scientific">Xenopus tropicalis</name>
    <name type="common">Western clawed frog</name>
    <name type="synonym">Silurana tropicalis</name>
    <dbReference type="NCBI Taxonomy" id="8364"/>
    <lineage>
        <taxon>Eukaryota</taxon>
        <taxon>Metazoa</taxon>
        <taxon>Chordata</taxon>
        <taxon>Craniata</taxon>
        <taxon>Vertebrata</taxon>
        <taxon>Euteleostomi</taxon>
        <taxon>Amphibia</taxon>
        <taxon>Batrachia</taxon>
        <taxon>Anura</taxon>
        <taxon>Pipoidea</taxon>
        <taxon>Pipidae</taxon>
        <taxon>Xenopodinae</taxon>
        <taxon>Xenopus</taxon>
        <taxon>Silurana</taxon>
    </lineage>
</organism>
<dbReference type="SUPFAM" id="SSF56672">
    <property type="entry name" value="DNA/RNA polymerases"/>
    <property type="match status" value="1"/>
</dbReference>
<proteinExistence type="predicted"/>
<dbReference type="PANTHER" id="PTHR31635:SF196">
    <property type="entry name" value="REVERSE TRANSCRIPTASE DOMAIN-CONTAINING PROTEIN-RELATED"/>
    <property type="match status" value="1"/>
</dbReference>
<evidence type="ECO:0000259" key="1">
    <source>
        <dbReference type="PROSITE" id="PS50878"/>
    </source>
</evidence>
<protein>
    <recommendedName>
        <fullName evidence="1">Reverse transcriptase domain-containing protein</fullName>
    </recommendedName>
</protein>
<dbReference type="CDD" id="cd01650">
    <property type="entry name" value="RT_nLTR_like"/>
    <property type="match status" value="1"/>
</dbReference>
<evidence type="ECO:0000313" key="2">
    <source>
        <dbReference type="Ensembl" id="ENSXETP00000102224"/>
    </source>
</evidence>
<dbReference type="GeneTree" id="ENSGT00940000163630"/>
<reference evidence="2" key="2">
    <citation type="submission" date="2021-03" db="UniProtKB">
        <authorList>
            <consortium name="Ensembl"/>
        </authorList>
    </citation>
    <scope>IDENTIFICATION</scope>
</reference>
<feature type="domain" description="Reverse transcriptase" evidence="1">
    <location>
        <begin position="50"/>
        <end position="321"/>
    </location>
</feature>
<sequence>MDNQITQLEIAEAIMSMPAGKSPGPDGFGIEWYRLHIRQLVPKLLETFMYAHENFLLPPSFSEATIIVLPKPGKEPTLCASYRPISLLNTEIKILAKILARRLTKVITTLVHPDQSGFMPSKSTTINIRRLYFNLQINHENGGSGLVVSLDTAKAFDSSEWPYLWEILTRLGFGPSFVKWIRLLYSKPVARIKVNEVLSSLITLTRGTRQGCPLSPLLFSLAIEPMAILIRQNPEIQGLKYKGTEEKISLYADDTLLYLADPLKSLETTLNTISLFGKFSGLQINWDKSQILPLTARASQSINPAINLKTVDTFKYLGINIHKDPTNFISLNLQPLIQQMKNTLSRWSALPLTQIGRVNICKMIYLPKLLYVFTNSPCYIPKTTLRTIDRIQADFVWAKKAPTVARTTLHASTSQLGLAMPNLEFYYLAAQAVHASNWKTFDTENPASLLEALYFGSIESLHHALYRPSNCLPPLIPLLNPTKKTWDMLYKTSNIKNSISPDTPLWHNTLLKNFATFEKGATWARAGVKQLHHLLHSGSLKTCRQFQELPTLADRSVLSYMQIRHLFLTQFQQDTHPIEYTTVENIISAPDKRKTLSKTYAAITSHKYDPRPRVKLKWETSGLHLDPDDWEEVIDNLYFPLISTRDKLIQFKIIHQTYLTPKKLYQMGRLEHSRCLRCNEPDADYMHLLWNCPDIQRFWQQVMRFLADELSLPQVLNPITCLLGLVDSLLPKTASRSLMRALLFYAKKTVALHWMGPQPPTLNKWIKLINSQLELYRLTYLARGCPLKFEKIWNPWLESPATTV</sequence>
<dbReference type="InterPro" id="IPR000477">
    <property type="entry name" value="RT_dom"/>
</dbReference>
<name>A0A803J318_XENTR</name>
<dbReference type="AlphaFoldDB" id="A0A803J318"/>
<dbReference type="PANTHER" id="PTHR31635">
    <property type="entry name" value="REVERSE TRANSCRIPTASE DOMAIN-CONTAINING PROTEIN-RELATED"/>
    <property type="match status" value="1"/>
</dbReference>
<accession>A0A803J318</accession>
<dbReference type="Ensembl" id="ENSXETT00000111015">
    <property type="protein sequence ID" value="ENSXETP00000102224"/>
    <property type="gene ID" value="ENSXETG00000048152"/>
</dbReference>
<dbReference type="InParanoid" id="A0A803J318"/>
<dbReference type="PROSITE" id="PS50878">
    <property type="entry name" value="RT_POL"/>
    <property type="match status" value="1"/>
</dbReference>